<evidence type="ECO:0000313" key="3">
    <source>
        <dbReference type="Proteomes" id="UP000321192"/>
    </source>
</evidence>
<dbReference type="SUPFAM" id="SSF51735">
    <property type="entry name" value="NAD(P)-binding Rossmann-fold domains"/>
    <property type="match status" value="1"/>
</dbReference>
<comment type="caution">
    <text evidence="2">The sequence shown here is derived from an EMBL/GenBank/DDBJ whole genome shotgun (WGS) entry which is preliminary data.</text>
</comment>
<dbReference type="PANTHER" id="PTHR43245:SF58">
    <property type="entry name" value="BLL5923 PROTEIN"/>
    <property type="match status" value="1"/>
</dbReference>
<dbReference type="InterPro" id="IPR050177">
    <property type="entry name" value="Lipid_A_modif_metabolic_enz"/>
</dbReference>
<dbReference type="Proteomes" id="UP000321192">
    <property type="component" value="Unassembled WGS sequence"/>
</dbReference>
<dbReference type="EMBL" id="SSFD01000157">
    <property type="protein sequence ID" value="TXH85131.1"/>
    <property type="molecule type" value="Genomic_DNA"/>
</dbReference>
<reference evidence="2 3" key="1">
    <citation type="submission" date="2018-09" db="EMBL/GenBank/DDBJ databases">
        <title>Metagenome Assembled Genomes from an Advanced Water Purification Facility.</title>
        <authorList>
            <person name="Stamps B.W."/>
            <person name="Spear J.R."/>
        </authorList>
    </citation>
    <scope>NUCLEOTIDE SEQUENCE [LARGE SCALE GENOMIC DNA]</scope>
    <source>
        <strain evidence="2">Bin_27_1</strain>
    </source>
</reference>
<dbReference type="InterPro" id="IPR036291">
    <property type="entry name" value="NAD(P)-bd_dom_sf"/>
</dbReference>
<name>A0A5C7SR09_THASP</name>
<accession>A0A5C7SR09</accession>
<dbReference type="PANTHER" id="PTHR43245">
    <property type="entry name" value="BIFUNCTIONAL POLYMYXIN RESISTANCE PROTEIN ARNA"/>
    <property type="match status" value="1"/>
</dbReference>
<gene>
    <name evidence="2" type="ORF">E6Q80_10290</name>
</gene>
<sequence>MIAVTGATGYIGRAVVAELARRGLDVVAVSRYCDCPSTASVQWRATGPAFPAAATFAGCDTVVHLAGRAHTTTAVADGRDLFDLENRELALATAEAAHAASVRRFVFVSTLGVHGSGADAPLCGDSPVHPQLPYARSKWAAEQQLTAWCAAHDMALCIVRPPMVYGPRCPGNFPRLVRMVRKGLPLPFAMLHAQRSFIYVDNLASFLAECATRDVTGTFVVADGSDWSVAQLVRAIGAELERPVRSFPVPAALLRLIGKLTGHQREVDSLTLPMRVDPEPVRRAFGWQPIVTPKDALRLSVRDHAA</sequence>
<dbReference type="InterPro" id="IPR001509">
    <property type="entry name" value="Epimerase_deHydtase"/>
</dbReference>
<proteinExistence type="predicted"/>
<dbReference type="Gene3D" id="3.40.50.720">
    <property type="entry name" value="NAD(P)-binding Rossmann-like Domain"/>
    <property type="match status" value="1"/>
</dbReference>
<organism evidence="2 3">
    <name type="scientific">Thauera aminoaromatica</name>
    <dbReference type="NCBI Taxonomy" id="164330"/>
    <lineage>
        <taxon>Bacteria</taxon>
        <taxon>Pseudomonadati</taxon>
        <taxon>Pseudomonadota</taxon>
        <taxon>Betaproteobacteria</taxon>
        <taxon>Rhodocyclales</taxon>
        <taxon>Zoogloeaceae</taxon>
        <taxon>Thauera</taxon>
    </lineage>
</organism>
<feature type="domain" description="NAD-dependent epimerase/dehydratase" evidence="1">
    <location>
        <begin position="2"/>
        <end position="213"/>
    </location>
</feature>
<evidence type="ECO:0000313" key="2">
    <source>
        <dbReference type="EMBL" id="TXH85131.1"/>
    </source>
</evidence>
<dbReference type="RefSeq" id="WP_276658608.1">
    <property type="nucleotide sequence ID" value="NZ_SSFD01000157.1"/>
</dbReference>
<protein>
    <submittedName>
        <fullName evidence="2">NAD-dependent epimerase/dehydratase family protein</fullName>
    </submittedName>
</protein>
<dbReference type="AlphaFoldDB" id="A0A5C7SR09"/>
<evidence type="ECO:0000259" key="1">
    <source>
        <dbReference type="Pfam" id="PF01370"/>
    </source>
</evidence>
<dbReference type="Pfam" id="PF01370">
    <property type="entry name" value="Epimerase"/>
    <property type="match status" value="1"/>
</dbReference>